<evidence type="ECO:0000313" key="1">
    <source>
        <dbReference type="EMBL" id="OGG01727.1"/>
    </source>
</evidence>
<dbReference type="InterPro" id="IPR007487">
    <property type="entry name" value="ABC_transpt-TYRBP-like"/>
</dbReference>
<dbReference type="STRING" id="1817867.A3F83_00450"/>
<dbReference type="Proteomes" id="UP000179129">
    <property type="component" value="Unassembled WGS sequence"/>
</dbReference>
<protein>
    <recommendedName>
        <fullName evidence="3">ABC transporter substrate-binding protein</fullName>
    </recommendedName>
</protein>
<evidence type="ECO:0000313" key="2">
    <source>
        <dbReference type="Proteomes" id="UP000179129"/>
    </source>
</evidence>
<proteinExistence type="predicted"/>
<dbReference type="PANTHER" id="PTHR35271:SF1">
    <property type="entry name" value="ABC TRANSPORTER, SUBSTRATE-BINDING LIPOPROTEIN"/>
    <property type="match status" value="1"/>
</dbReference>
<dbReference type="EMBL" id="MFIX01000203">
    <property type="protein sequence ID" value="OGG01727.1"/>
    <property type="molecule type" value="Genomic_DNA"/>
</dbReference>
<reference evidence="1 2" key="1">
    <citation type="journal article" date="2016" name="Nat. Commun.">
        <title>Thousands of microbial genomes shed light on interconnected biogeochemical processes in an aquifer system.</title>
        <authorList>
            <person name="Anantharaman K."/>
            <person name="Brown C.T."/>
            <person name="Hug L.A."/>
            <person name="Sharon I."/>
            <person name="Castelle C.J."/>
            <person name="Probst A.J."/>
            <person name="Thomas B.C."/>
            <person name="Singh A."/>
            <person name="Wilkins M.J."/>
            <person name="Karaoz U."/>
            <person name="Brodie E.L."/>
            <person name="Williams K.H."/>
            <person name="Hubbard S.S."/>
            <person name="Banfield J.F."/>
        </authorList>
    </citation>
    <scope>NUCLEOTIDE SEQUENCE [LARGE SCALE GENOMIC DNA]</scope>
</reference>
<dbReference type="Pfam" id="PF04392">
    <property type="entry name" value="ABC_sub_bind"/>
    <property type="match status" value="1"/>
</dbReference>
<gene>
    <name evidence="1" type="ORF">A3F83_00450</name>
</gene>
<organism evidence="1 2">
    <name type="scientific">Candidatus Glassbacteria bacterium RIFCSPLOWO2_12_FULL_58_11</name>
    <dbReference type="NCBI Taxonomy" id="1817867"/>
    <lineage>
        <taxon>Bacteria</taxon>
        <taxon>Candidatus Glassiibacteriota</taxon>
    </lineage>
</organism>
<dbReference type="Gene3D" id="3.40.50.2300">
    <property type="match status" value="2"/>
</dbReference>
<accession>A0A1F5YP39</accession>
<dbReference type="AlphaFoldDB" id="A0A1F5YP39"/>
<name>A0A1F5YP39_9BACT</name>
<comment type="caution">
    <text evidence="1">The sequence shown here is derived from an EMBL/GenBank/DDBJ whole genome shotgun (WGS) entry which is preliminary data.</text>
</comment>
<evidence type="ECO:0008006" key="3">
    <source>
        <dbReference type="Google" id="ProtNLM"/>
    </source>
</evidence>
<sequence>MVVVISSAREEYESASRELMITLADNSRNLIVEKRLYQPGAAGEKSFWEDISSKKPSLIITVGTPSSRSAITNIKNIPLVCSMILGELRPEGTADKSAIEYAGVSLSIPYLTQLKILSDALPTVRRIGLLSSPATANKFESVRATAQSMGLRLVDCVISSDREISAVLERLLPQIEVLWVPPDDRIYSGEALRYILQQSYSKSVAVMAFSRQMAEAGAALSIGFDYEDIGRQTAELVLEKLSAAGAGLQIVPPRSVVLYINEPVAAGLGLHIPRNVLENAVILGKEQR</sequence>
<dbReference type="PANTHER" id="PTHR35271">
    <property type="entry name" value="ABC TRANSPORTER, SUBSTRATE-BINDING LIPOPROTEIN-RELATED"/>
    <property type="match status" value="1"/>
</dbReference>